<evidence type="ECO:0000313" key="3">
    <source>
        <dbReference type="Proteomes" id="UP000215828"/>
    </source>
</evidence>
<accession>A0A256LK65</accession>
<dbReference type="EMBL" id="NGNX01000005">
    <property type="protein sequence ID" value="OYR92997.1"/>
    <property type="molecule type" value="Genomic_DNA"/>
</dbReference>
<dbReference type="Proteomes" id="UP000215828">
    <property type="component" value="Unassembled WGS sequence"/>
</dbReference>
<dbReference type="RefSeq" id="WP_094499401.1">
    <property type="nucleotide sequence ID" value="NZ_NGNV01000003.1"/>
</dbReference>
<name>A0A256LK65_9LACO</name>
<evidence type="ECO:0000256" key="1">
    <source>
        <dbReference type="SAM" id="Phobius"/>
    </source>
</evidence>
<proteinExistence type="predicted"/>
<gene>
    <name evidence="2" type="ORF">CBF70_01990</name>
</gene>
<dbReference type="AlphaFoldDB" id="A0A256LK65"/>
<evidence type="ECO:0000313" key="2">
    <source>
        <dbReference type="EMBL" id="OYR92997.1"/>
    </source>
</evidence>
<feature type="transmembrane region" description="Helical" evidence="1">
    <location>
        <begin position="12"/>
        <end position="34"/>
    </location>
</feature>
<organism evidence="2 3">
    <name type="scientific">Lactobacillus taiwanensis</name>
    <dbReference type="NCBI Taxonomy" id="508451"/>
    <lineage>
        <taxon>Bacteria</taxon>
        <taxon>Bacillati</taxon>
        <taxon>Bacillota</taxon>
        <taxon>Bacilli</taxon>
        <taxon>Lactobacillales</taxon>
        <taxon>Lactobacillaceae</taxon>
        <taxon>Lactobacillus</taxon>
    </lineage>
</organism>
<comment type="caution">
    <text evidence="2">The sequence shown here is derived from an EMBL/GenBank/DDBJ whole genome shotgun (WGS) entry which is preliminary data.</text>
</comment>
<keyword evidence="1" id="KW-0472">Membrane</keyword>
<keyword evidence="1" id="KW-1133">Transmembrane helix</keyword>
<reference evidence="2 3" key="2">
    <citation type="submission" date="2017-09" db="EMBL/GenBank/DDBJ databases">
        <title>Tripartite evolution among Lactobacillus johnsonii, Lactobacillus taiwanensis, Lactobacillus reuteri and their rodent host.</title>
        <authorList>
            <person name="Wang T."/>
            <person name="Knowles S."/>
            <person name="Cheng C."/>
        </authorList>
    </citation>
    <scope>NUCLEOTIDE SEQUENCE [LARGE SCALE GENOMIC DNA]</scope>
    <source>
        <strain evidence="2 3">609q</strain>
    </source>
</reference>
<keyword evidence="1" id="KW-0812">Transmembrane</keyword>
<feature type="transmembrane region" description="Helical" evidence="1">
    <location>
        <begin position="46"/>
        <end position="67"/>
    </location>
</feature>
<protein>
    <submittedName>
        <fullName evidence="2">Uncharacterized protein</fullName>
    </submittedName>
</protein>
<sequence length="178" mass="20362">MEFEKEIDKFIYNHILFFIVSALVLVCIIVYLLTKLNDKGLDESEAGSIMFVSLVISAVLYFSLLAITCDYDNQAEKAIVSSERAGYVNTKYVSVKSYQVKSYLPIDKGKAQVLLNNGKVVKNVPIKKIKSISKKNKDTLTFYDINLKEKYRPTEKNRFRKKVLVLNKQRTGFSAKKV</sequence>
<reference evidence="2 3" key="1">
    <citation type="submission" date="2017-04" db="EMBL/GenBank/DDBJ databases">
        <authorList>
            <person name="Afonso C.L."/>
            <person name="Miller P.J."/>
            <person name="Scott M.A."/>
            <person name="Spackman E."/>
            <person name="Goraichik I."/>
            <person name="Dimitrov K.M."/>
            <person name="Suarez D.L."/>
            <person name="Swayne D.E."/>
        </authorList>
    </citation>
    <scope>NUCLEOTIDE SEQUENCE [LARGE SCALE GENOMIC DNA]</scope>
    <source>
        <strain evidence="2 3">609q</strain>
    </source>
</reference>